<organism evidence="2 3">
    <name type="scientific">Galerina marginata (strain CBS 339.88)</name>
    <dbReference type="NCBI Taxonomy" id="685588"/>
    <lineage>
        <taxon>Eukaryota</taxon>
        <taxon>Fungi</taxon>
        <taxon>Dikarya</taxon>
        <taxon>Basidiomycota</taxon>
        <taxon>Agaricomycotina</taxon>
        <taxon>Agaricomycetes</taxon>
        <taxon>Agaricomycetidae</taxon>
        <taxon>Agaricales</taxon>
        <taxon>Agaricineae</taxon>
        <taxon>Strophariaceae</taxon>
        <taxon>Galerina</taxon>
    </lineage>
</organism>
<dbReference type="Proteomes" id="UP000027222">
    <property type="component" value="Unassembled WGS sequence"/>
</dbReference>
<gene>
    <name evidence="2" type="ORF">GALMADRAFT_208559</name>
</gene>
<proteinExistence type="predicted"/>
<accession>A0A067TNG6</accession>
<sequence length="495" mass="51945">MKIQYYPFGAFFTDSTVSPSYSKATAEAKSPSSPSPSSSSSAATTLLRLLETVAVAVVDRRRLRGCGGGEGDASGTVPVDRVKQVDMWGTVGEGILAYNQVARCLRRIAEGQSVDWMDAGSWCSAYVARLGFGGVSGPTWHVGGVRGRLWGIAGGQWAEWTGAESRRSAYVARLGFGGVSGKWGGRVGAYRCVRGTFASGVGCRGSGGGVRGDGRSTVLRGRQQGAAGGPLTYLACPRAARFAYVAGRGCSRVFEGVRGPRWGSGGHWGGRQTAYVARWGCSRAIVGIAGAYVARWGRARGIAGGRWGTIDGGGDGWQGGGGWLAYVARLGFAGVDAGLVGVSWAQRGGCRLTCVFVGGRCGTSACGAFVVGRVGRGTGGARKPALNRRAGRGGVDWRRRVHGGCAYEGFGWGGGQATWWGKGSKPFTRLTCLPSKQGPACRYRINRDTFSARTRNSRGINSHASETAATGRTRRVPGTKHINFNIVRERTVGKM</sequence>
<feature type="region of interest" description="Disordered" evidence="1">
    <location>
        <begin position="454"/>
        <end position="475"/>
    </location>
</feature>
<dbReference type="EMBL" id="KL142372">
    <property type="protein sequence ID" value="KDR80483.1"/>
    <property type="molecule type" value="Genomic_DNA"/>
</dbReference>
<reference evidence="3" key="1">
    <citation type="journal article" date="2014" name="Proc. Natl. Acad. Sci. U.S.A.">
        <title>Extensive sampling of basidiomycete genomes demonstrates inadequacy of the white-rot/brown-rot paradigm for wood decay fungi.</title>
        <authorList>
            <person name="Riley R."/>
            <person name="Salamov A.A."/>
            <person name="Brown D.W."/>
            <person name="Nagy L.G."/>
            <person name="Floudas D."/>
            <person name="Held B.W."/>
            <person name="Levasseur A."/>
            <person name="Lombard V."/>
            <person name="Morin E."/>
            <person name="Otillar R."/>
            <person name="Lindquist E.A."/>
            <person name="Sun H."/>
            <person name="LaButti K.M."/>
            <person name="Schmutz J."/>
            <person name="Jabbour D."/>
            <person name="Luo H."/>
            <person name="Baker S.E."/>
            <person name="Pisabarro A.G."/>
            <person name="Walton J.D."/>
            <person name="Blanchette R.A."/>
            <person name="Henrissat B."/>
            <person name="Martin F."/>
            <person name="Cullen D."/>
            <person name="Hibbett D.S."/>
            <person name="Grigoriev I.V."/>
        </authorList>
    </citation>
    <scope>NUCLEOTIDE SEQUENCE [LARGE SCALE GENOMIC DNA]</scope>
    <source>
        <strain evidence="3">CBS 339.88</strain>
    </source>
</reference>
<evidence type="ECO:0000313" key="2">
    <source>
        <dbReference type="EMBL" id="KDR80483.1"/>
    </source>
</evidence>
<name>A0A067TNG6_GALM3</name>
<evidence type="ECO:0000313" key="3">
    <source>
        <dbReference type="Proteomes" id="UP000027222"/>
    </source>
</evidence>
<protein>
    <submittedName>
        <fullName evidence="2">Uncharacterized protein</fullName>
    </submittedName>
</protein>
<dbReference type="AlphaFoldDB" id="A0A067TNG6"/>
<evidence type="ECO:0000256" key="1">
    <source>
        <dbReference type="SAM" id="MobiDB-lite"/>
    </source>
</evidence>
<dbReference type="HOGENOM" id="CLU_550997_0_0_1"/>
<feature type="compositionally biased region" description="Polar residues" evidence="1">
    <location>
        <begin position="454"/>
        <end position="470"/>
    </location>
</feature>
<keyword evidence="3" id="KW-1185">Reference proteome</keyword>